<sequence length="97" mass="10973">MCFFFFFTYIKRVSFGLQTHLWRTLGPTYDAAWFVCLHCSASLSRLSFAVSGHRSSITPWCSSTSFASPTTSIKKTLPTKKKEKYVVSLGDSSNETR</sequence>
<evidence type="ECO:0000313" key="1">
    <source>
        <dbReference type="EMBL" id="MXU87521.1"/>
    </source>
</evidence>
<dbReference type="AlphaFoldDB" id="A0A6B0UAP0"/>
<dbReference type="EMBL" id="GIFC01005438">
    <property type="protein sequence ID" value="MXU87521.1"/>
    <property type="molecule type" value="Transcribed_RNA"/>
</dbReference>
<accession>A0A6B0UAP0</accession>
<reference evidence="1" key="1">
    <citation type="submission" date="2019-12" db="EMBL/GenBank/DDBJ databases">
        <title>An insight into the sialome of adult female Ixodes ricinus ticks feeding for 6 days.</title>
        <authorList>
            <person name="Perner J."/>
            <person name="Ribeiro J.M.C."/>
        </authorList>
    </citation>
    <scope>NUCLEOTIDE SEQUENCE</scope>
    <source>
        <strain evidence="1">Semi-engorged</strain>
        <tissue evidence="1">Salivary glands</tissue>
    </source>
</reference>
<proteinExistence type="predicted"/>
<protein>
    <submittedName>
        <fullName evidence="1">Putative secreted protein</fullName>
    </submittedName>
</protein>
<name>A0A6B0UAP0_IXORI</name>
<organism evidence="1">
    <name type="scientific">Ixodes ricinus</name>
    <name type="common">Common tick</name>
    <name type="synonym">Acarus ricinus</name>
    <dbReference type="NCBI Taxonomy" id="34613"/>
    <lineage>
        <taxon>Eukaryota</taxon>
        <taxon>Metazoa</taxon>
        <taxon>Ecdysozoa</taxon>
        <taxon>Arthropoda</taxon>
        <taxon>Chelicerata</taxon>
        <taxon>Arachnida</taxon>
        <taxon>Acari</taxon>
        <taxon>Parasitiformes</taxon>
        <taxon>Ixodida</taxon>
        <taxon>Ixodoidea</taxon>
        <taxon>Ixodidae</taxon>
        <taxon>Ixodinae</taxon>
        <taxon>Ixodes</taxon>
    </lineage>
</organism>